<evidence type="ECO:0000256" key="1">
    <source>
        <dbReference type="SAM" id="MobiDB-lite"/>
    </source>
</evidence>
<proteinExistence type="predicted"/>
<dbReference type="KEGG" id="ache:ACHE_40732A"/>
<reference evidence="2" key="2">
    <citation type="submission" date="2021-02" db="EMBL/GenBank/DDBJ databases">
        <title>Aspergillus chevalieri M1 genome sequence.</title>
        <authorList>
            <person name="Kadooka C."/>
            <person name="Mori K."/>
            <person name="Futagami T."/>
        </authorList>
    </citation>
    <scope>NUCLEOTIDE SEQUENCE</scope>
    <source>
        <strain evidence="2">M1</strain>
    </source>
</reference>
<dbReference type="Proteomes" id="UP000637239">
    <property type="component" value="Chromosome 4"/>
</dbReference>
<sequence>MQHGETKNGKYPDGSVITVWGKYSDKTSAGEAWPCMGNKTNKKKGCRQVAQELGVQWTKMKPENNDNENKRKKEGSPSDDKVPDKKKGKERTSEKN</sequence>
<evidence type="ECO:0000313" key="2">
    <source>
        <dbReference type="EMBL" id="BCR88168.1"/>
    </source>
</evidence>
<keyword evidence="3" id="KW-1185">Reference proteome</keyword>
<dbReference type="RefSeq" id="XP_043136690.1">
    <property type="nucleotide sequence ID" value="XM_043278963.1"/>
</dbReference>
<feature type="compositionally biased region" description="Basic and acidic residues" evidence="1">
    <location>
        <begin position="60"/>
        <end position="96"/>
    </location>
</feature>
<reference evidence="2" key="1">
    <citation type="submission" date="2021-01" db="EMBL/GenBank/DDBJ databases">
        <authorList>
            <consortium name="Aspergillus chevalieri M1 genome sequencing consortium"/>
            <person name="Kazuki M."/>
            <person name="Futagami T."/>
        </authorList>
    </citation>
    <scope>NUCLEOTIDE SEQUENCE</scope>
    <source>
        <strain evidence="2">M1</strain>
    </source>
</reference>
<dbReference type="EMBL" id="AP024419">
    <property type="protein sequence ID" value="BCR88168.1"/>
    <property type="molecule type" value="Genomic_DNA"/>
</dbReference>
<accession>A0A7R7VNY5</accession>
<protein>
    <submittedName>
        <fullName evidence="2">Uncharacterized protein</fullName>
    </submittedName>
</protein>
<organism evidence="2 3">
    <name type="scientific">Aspergillus chevalieri</name>
    <name type="common">Eurotium chevalieri</name>
    <dbReference type="NCBI Taxonomy" id="182096"/>
    <lineage>
        <taxon>Eukaryota</taxon>
        <taxon>Fungi</taxon>
        <taxon>Dikarya</taxon>
        <taxon>Ascomycota</taxon>
        <taxon>Pezizomycotina</taxon>
        <taxon>Eurotiomycetes</taxon>
        <taxon>Eurotiomycetidae</taxon>
        <taxon>Eurotiales</taxon>
        <taxon>Aspergillaceae</taxon>
        <taxon>Aspergillus</taxon>
        <taxon>Aspergillus subgen. Aspergillus</taxon>
    </lineage>
</organism>
<dbReference type="AlphaFoldDB" id="A0A7R7VNY5"/>
<feature type="region of interest" description="Disordered" evidence="1">
    <location>
        <begin position="27"/>
        <end position="96"/>
    </location>
</feature>
<dbReference type="GeneID" id="66982527"/>
<name>A0A7R7VNY5_ASPCH</name>
<evidence type="ECO:0000313" key="3">
    <source>
        <dbReference type="Proteomes" id="UP000637239"/>
    </source>
</evidence>
<gene>
    <name evidence="2" type="ORF">ACHE_40732A</name>
</gene>